<dbReference type="HOGENOM" id="CLU_956492_0_0_1"/>
<evidence type="ECO:0000313" key="2">
    <source>
        <dbReference type="Proteomes" id="UP000027238"/>
    </source>
</evidence>
<dbReference type="EMBL" id="JMSE01000237">
    <property type="protein sequence ID" value="KDN71190.1"/>
    <property type="molecule type" value="Genomic_DNA"/>
</dbReference>
<keyword evidence="2" id="KW-1185">Reference proteome</keyword>
<organism evidence="1 2">
    <name type="scientific">Colletotrichum sublineola</name>
    <name type="common">Sorghum anthracnose fungus</name>
    <dbReference type="NCBI Taxonomy" id="1173701"/>
    <lineage>
        <taxon>Eukaryota</taxon>
        <taxon>Fungi</taxon>
        <taxon>Dikarya</taxon>
        <taxon>Ascomycota</taxon>
        <taxon>Pezizomycotina</taxon>
        <taxon>Sordariomycetes</taxon>
        <taxon>Hypocreomycetidae</taxon>
        <taxon>Glomerellales</taxon>
        <taxon>Glomerellaceae</taxon>
        <taxon>Colletotrichum</taxon>
        <taxon>Colletotrichum graminicola species complex</taxon>
    </lineage>
</organism>
<dbReference type="eggNOG" id="ENOG502SN66">
    <property type="taxonomic scope" value="Eukaryota"/>
</dbReference>
<comment type="caution">
    <text evidence="1">The sequence shown here is derived from an EMBL/GenBank/DDBJ whole genome shotgun (WGS) entry which is preliminary data.</text>
</comment>
<dbReference type="Proteomes" id="UP000027238">
    <property type="component" value="Unassembled WGS sequence"/>
</dbReference>
<reference evidence="2" key="1">
    <citation type="journal article" date="2014" name="Genome Announc.">
        <title>Draft genome sequence of Colletotrichum sublineola, a destructive pathogen of cultivated sorghum.</title>
        <authorList>
            <person name="Baroncelli R."/>
            <person name="Sanz-Martin J.M."/>
            <person name="Rech G.E."/>
            <person name="Sukno S.A."/>
            <person name="Thon M.R."/>
        </authorList>
    </citation>
    <scope>NUCLEOTIDE SEQUENCE [LARGE SCALE GENOMIC DNA]</scope>
    <source>
        <strain evidence="2">TX430BB</strain>
    </source>
</reference>
<sequence>MPHLLAEMGCVEFGLQNEESFEAALRREFQNLVDEGYRKRLEIESRTDRGERIWLSHNGIFYHWVIITHGFKYEIRRGNNNGASKLKQWMIKIGLGDEYYLSIEPATVSEERRQMAITDHHEPIVGEHFLSMIGWTSKSRQEVDAAGRAVEKEFGTYSYVYNNCQDFLRRFAKKIITQKADDWKWFFEGALSRYRYEPVTTPVELAILAKVSLESMKSLRGTVMGQDAIILERNISRIERYINEQEISFVAERSGLDGDRRKAAVDRRQIQHRGSVDFDSSGHVGGGYDEW</sequence>
<dbReference type="AlphaFoldDB" id="A0A066XZ36"/>
<evidence type="ECO:0008006" key="3">
    <source>
        <dbReference type="Google" id="ProtNLM"/>
    </source>
</evidence>
<proteinExistence type="predicted"/>
<gene>
    <name evidence="1" type="ORF">CSUB01_10305</name>
</gene>
<name>A0A066XZ36_COLSU</name>
<protein>
    <recommendedName>
        <fullName evidence="3">PPPDE domain-containing protein</fullName>
    </recommendedName>
</protein>
<accession>A0A066XZ36</accession>
<dbReference type="OrthoDB" id="3625606at2759"/>
<evidence type="ECO:0000313" key="1">
    <source>
        <dbReference type="EMBL" id="KDN71190.1"/>
    </source>
</evidence>